<dbReference type="Proteomes" id="UP000094056">
    <property type="component" value="Unassembled WGS sequence"/>
</dbReference>
<keyword evidence="1" id="KW-1133">Transmembrane helix</keyword>
<keyword evidence="1" id="KW-0472">Membrane</keyword>
<proteinExistence type="predicted"/>
<organism evidence="2 3">
    <name type="scientific">Candidatus Scalindua rubra</name>
    <dbReference type="NCBI Taxonomy" id="1872076"/>
    <lineage>
        <taxon>Bacteria</taxon>
        <taxon>Pseudomonadati</taxon>
        <taxon>Planctomycetota</taxon>
        <taxon>Candidatus Brocadiia</taxon>
        <taxon>Candidatus Brocadiales</taxon>
        <taxon>Candidatus Scalinduaceae</taxon>
        <taxon>Candidatus Scalindua</taxon>
    </lineage>
</organism>
<evidence type="ECO:0000256" key="1">
    <source>
        <dbReference type="SAM" id="Phobius"/>
    </source>
</evidence>
<keyword evidence="1" id="KW-0812">Transmembrane</keyword>
<protein>
    <submittedName>
        <fullName evidence="2">Uncharacterized protein</fullName>
    </submittedName>
</protein>
<evidence type="ECO:0000313" key="2">
    <source>
        <dbReference type="EMBL" id="ODS33180.1"/>
    </source>
</evidence>
<sequence length="88" mass="9893">MNTLAIIAKICGSSVAIAWFIRDVRRQNSKELKNQSKLLEGQSKILSEQTHILAKIEEGQRKGFETLEKGQVKLAEILQLISSNLKKT</sequence>
<dbReference type="AlphaFoldDB" id="A0A1E3XC51"/>
<gene>
    <name evidence="2" type="ORF">SCARUB_01658</name>
</gene>
<reference evidence="2 3" key="1">
    <citation type="submission" date="2016-07" db="EMBL/GenBank/DDBJ databases">
        <title>Draft genome of Scalindua rubra, obtained from a brine-seawater interface in the Red Sea, sheds light on salt adaptation in anammox bacteria.</title>
        <authorList>
            <person name="Speth D.R."/>
            <person name="Lagkouvardos I."/>
            <person name="Wang Y."/>
            <person name="Qian P.-Y."/>
            <person name="Dutilh B.E."/>
            <person name="Jetten M.S."/>
        </authorList>
    </citation>
    <scope>NUCLEOTIDE SEQUENCE [LARGE SCALE GENOMIC DNA]</scope>
    <source>
        <strain evidence="2">BSI-1</strain>
    </source>
</reference>
<dbReference type="EMBL" id="MAYW01000035">
    <property type="protein sequence ID" value="ODS33180.1"/>
    <property type="molecule type" value="Genomic_DNA"/>
</dbReference>
<comment type="caution">
    <text evidence="2">The sequence shown here is derived from an EMBL/GenBank/DDBJ whole genome shotgun (WGS) entry which is preliminary data.</text>
</comment>
<feature type="transmembrane region" description="Helical" evidence="1">
    <location>
        <begin position="6"/>
        <end position="24"/>
    </location>
</feature>
<name>A0A1E3XC51_9BACT</name>
<accession>A0A1E3XC51</accession>
<evidence type="ECO:0000313" key="3">
    <source>
        <dbReference type="Proteomes" id="UP000094056"/>
    </source>
</evidence>